<keyword evidence="4" id="KW-1185">Reference proteome</keyword>
<evidence type="ECO:0000313" key="3">
    <source>
        <dbReference type="EMBL" id="KAJ3571483.1"/>
    </source>
</evidence>
<feature type="region of interest" description="Disordered" evidence="1">
    <location>
        <begin position="190"/>
        <end position="219"/>
    </location>
</feature>
<dbReference type="InterPro" id="IPR004875">
    <property type="entry name" value="DDE_SF_endonuclease_dom"/>
</dbReference>
<dbReference type="PANTHER" id="PTHR19303:SF62">
    <property type="entry name" value="HTH CENPB-TYPE DOMAIN-CONTAINING PROTEIN-RELATED"/>
    <property type="match status" value="1"/>
</dbReference>
<accession>A0A9W8NDS8</accession>
<dbReference type="AlphaFoldDB" id="A0A9W8NDS8"/>
<reference evidence="3" key="1">
    <citation type="submission" date="2022-07" db="EMBL/GenBank/DDBJ databases">
        <title>Genome Sequence of Xylaria arbuscula.</title>
        <authorList>
            <person name="Buettner E."/>
        </authorList>
    </citation>
    <scope>NUCLEOTIDE SEQUENCE</scope>
    <source>
        <strain evidence="3">VT107</strain>
    </source>
</reference>
<dbReference type="EMBL" id="JANPWZ010000841">
    <property type="protein sequence ID" value="KAJ3571483.1"/>
    <property type="molecule type" value="Genomic_DNA"/>
</dbReference>
<dbReference type="InterPro" id="IPR050863">
    <property type="entry name" value="CenT-Element_Derived"/>
</dbReference>
<name>A0A9W8NDS8_9PEZI</name>
<evidence type="ECO:0000313" key="4">
    <source>
        <dbReference type="Proteomes" id="UP001148614"/>
    </source>
</evidence>
<evidence type="ECO:0000259" key="2">
    <source>
        <dbReference type="Pfam" id="PF03184"/>
    </source>
</evidence>
<dbReference type="Pfam" id="PF03184">
    <property type="entry name" value="DDE_1"/>
    <property type="match status" value="1"/>
</dbReference>
<gene>
    <name evidence="3" type="ORF">NPX13_g5366</name>
</gene>
<protein>
    <recommendedName>
        <fullName evidence="2">DDE-1 domain-containing protein</fullName>
    </recommendedName>
</protein>
<dbReference type="GO" id="GO:0003677">
    <property type="term" value="F:DNA binding"/>
    <property type="evidence" value="ECO:0007669"/>
    <property type="project" value="TreeGrafter"/>
</dbReference>
<dbReference type="Proteomes" id="UP001148614">
    <property type="component" value="Unassembled WGS sequence"/>
</dbReference>
<proteinExistence type="predicted"/>
<organism evidence="3 4">
    <name type="scientific">Xylaria arbuscula</name>
    <dbReference type="NCBI Taxonomy" id="114810"/>
    <lineage>
        <taxon>Eukaryota</taxon>
        <taxon>Fungi</taxon>
        <taxon>Dikarya</taxon>
        <taxon>Ascomycota</taxon>
        <taxon>Pezizomycotina</taxon>
        <taxon>Sordariomycetes</taxon>
        <taxon>Xylariomycetidae</taxon>
        <taxon>Xylariales</taxon>
        <taxon>Xylariaceae</taxon>
        <taxon>Xylaria</taxon>
    </lineage>
</organism>
<dbReference type="GO" id="GO:0005634">
    <property type="term" value="C:nucleus"/>
    <property type="evidence" value="ECO:0007669"/>
    <property type="project" value="TreeGrafter"/>
</dbReference>
<dbReference type="PANTHER" id="PTHR19303">
    <property type="entry name" value="TRANSPOSON"/>
    <property type="match status" value="1"/>
</dbReference>
<sequence length="280" mass="31640">MNRKYDYQRALCEDPDVISRWFGLVANIKAKYGIQDEDIYNFDETGFMIGVISSTLVITRADRRGKAKTRTKGLYRLLVLDGHESHISAKFEVYCKDNNIITLSMPPHSSHLLQPLDIALYSPLKRAYSKEIEQFIKASINHITKPEFFIAFKAAHFAIFKEENIKSGFRAAGLVPYNPDEVIRKLDVRLRTPTPGPSRPGTASTYNPQTPSNSQQTVRHSTFIKSKISTHQGSSPTPILEAVDQMAKGMQVMAHQMTLMREELHTLREANQALAKTSKS</sequence>
<comment type="caution">
    <text evidence="3">The sequence shown here is derived from an EMBL/GenBank/DDBJ whole genome shotgun (WGS) entry which is preliminary data.</text>
</comment>
<evidence type="ECO:0000256" key="1">
    <source>
        <dbReference type="SAM" id="MobiDB-lite"/>
    </source>
</evidence>
<feature type="compositionally biased region" description="Polar residues" evidence="1">
    <location>
        <begin position="206"/>
        <end position="219"/>
    </location>
</feature>
<feature type="domain" description="DDE-1" evidence="2">
    <location>
        <begin position="71"/>
        <end position="169"/>
    </location>
</feature>